<feature type="domain" description="PH" evidence="8">
    <location>
        <begin position="697"/>
        <end position="803"/>
    </location>
</feature>
<dbReference type="InterPro" id="IPR001849">
    <property type="entry name" value="PH_domain"/>
</dbReference>
<organism evidence="10 11">
    <name type="scientific">Elysia crispata</name>
    <name type="common">lettuce slug</name>
    <dbReference type="NCBI Taxonomy" id="231223"/>
    <lineage>
        <taxon>Eukaryota</taxon>
        <taxon>Metazoa</taxon>
        <taxon>Spiralia</taxon>
        <taxon>Lophotrochozoa</taxon>
        <taxon>Mollusca</taxon>
        <taxon>Gastropoda</taxon>
        <taxon>Heterobranchia</taxon>
        <taxon>Euthyneura</taxon>
        <taxon>Panpulmonata</taxon>
        <taxon>Sacoglossa</taxon>
        <taxon>Placobranchoidea</taxon>
        <taxon>Plakobranchidae</taxon>
        <taxon>Elysia</taxon>
    </lineage>
</organism>
<dbReference type="GO" id="GO:0035556">
    <property type="term" value="P:intracellular signal transduction"/>
    <property type="evidence" value="ECO:0007669"/>
    <property type="project" value="InterPro"/>
</dbReference>
<dbReference type="SUPFAM" id="SSF50044">
    <property type="entry name" value="SH3-domain"/>
    <property type="match status" value="1"/>
</dbReference>
<dbReference type="InterPro" id="IPR001452">
    <property type="entry name" value="SH3_domain"/>
</dbReference>
<dbReference type="Pfam" id="PF00621">
    <property type="entry name" value="RhoGEF"/>
    <property type="match status" value="1"/>
</dbReference>
<dbReference type="PANTHER" id="PTHR47544:SF3">
    <property type="entry name" value="RHO GUANINE NUCLEOTIDE EXCHANGE FACTOR 4 ISOFORM X1"/>
    <property type="match status" value="1"/>
</dbReference>
<dbReference type="Pfam" id="PF00018">
    <property type="entry name" value="SH3_1"/>
    <property type="match status" value="1"/>
</dbReference>
<dbReference type="PROSITE" id="PS50010">
    <property type="entry name" value="DH_2"/>
    <property type="match status" value="1"/>
</dbReference>
<feature type="region of interest" description="Disordered" evidence="6">
    <location>
        <begin position="44"/>
        <end position="172"/>
    </location>
</feature>
<name>A0AAE0Z716_9GAST</name>
<evidence type="ECO:0000256" key="4">
    <source>
        <dbReference type="ARBA" id="ARBA00022658"/>
    </source>
</evidence>
<dbReference type="SMART" id="SM00326">
    <property type="entry name" value="SH3"/>
    <property type="match status" value="1"/>
</dbReference>
<evidence type="ECO:0000313" key="10">
    <source>
        <dbReference type="EMBL" id="KAK3763938.1"/>
    </source>
</evidence>
<feature type="compositionally biased region" description="Low complexity" evidence="6">
    <location>
        <begin position="117"/>
        <end position="139"/>
    </location>
</feature>
<gene>
    <name evidence="10" type="ORF">RRG08_050584</name>
</gene>
<feature type="domain" description="DH" evidence="9">
    <location>
        <begin position="482"/>
        <end position="666"/>
    </location>
</feature>
<evidence type="ECO:0000256" key="5">
    <source>
        <dbReference type="PROSITE-ProRule" id="PRU00192"/>
    </source>
</evidence>
<sequence length="902" mass="100312">MQGVVRRVTVCLEPDCQAASDVAATVNELTAQQRLELKRRKFSEGRCLSTPHPISLRGEKPRPATHPAASSTSHHRSNGTAIIPQDVHLNNNNNSSSSNILPINDEADPTARLGGLSSPSPFSSCSSSDLATSSSAVSSEGGGGGGGPAQSSPGRANHSRGAGRLARAHSMPDNLDKLTRKRHFFSMLGPDNQGAVNRHISMEPEEDDADSSDDSEYSYSMGGGYRREKCRSSHLMLAALDQMLEEENLTYAEALWDHVTMDPEELGFRAGDLIRVTDCQDKHWWFGVLDDTEGWFPAAFVRVSGAREKCAGRHGGLVPCSFCQGEWGQGEVCWTTRRAGSLQLLSGVSGAREKCAGRHGGLVPCSFCQGEWGQGEVCWRISHSLEFGVLDDTEGWFPAAFVRLRVNQDLMDTDLDFLLSAGGLSLASDASHLIDSNGNSFQSSTCLLRPGSGETTIQAQKVSGVTSGPGKSSGGYLDNHQARANVVNEIISAEREYVKHLRDVVEGYVKQTRKRPEMFPVEKVNIIFSNIENIYDFATELLAQLEESLCPDQPHLSQLGRCFLGSIKSFEMYSDYCNNHPAACEELRELYRNKRYRHFFEACRLLQEMIEIPLEGFLLTPVQKICKYHLQLAELLKFTPPSHPDHAGTRDALEAMKRIATLINERKRKMESVEKLAAWQLLVDDWEGPDILESSSELIYSGELNKVNHAGWSQERYFFLFDHQLIYCKKDLLKKSGFGYKGRIYMDACSVVSVPDGRDSQYNVSVRNAWKLHDSKRDKWYLLVAKTAVAKQRWLKAFQDERRRVKDDAEHNFNIPSHVKEAVVTSFKQKANLNKPKGRVKFNRTNSTQSFSTYSSDVNAYATLPRNKGRNKVKVKIDDDEGKSGGSGGKKITRFFLGKGKS</sequence>
<dbReference type="SMART" id="SM00325">
    <property type="entry name" value="RhoGEF"/>
    <property type="match status" value="1"/>
</dbReference>
<comment type="subcellular location">
    <subcellularLocation>
        <location evidence="1">Cytoplasm</location>
    </subcellularLocation>
</comment>
<dbReference type="EMBL" id="JAWDGP010004484">
    <property type="protein sequence ID" value="KAK3763938.1"/>
    <property type="molecule type" value="Genomic_DNA"/>
</dbReference>
<dbReference type="Gene3D" id="2.30.29.30">
    <property type="entry name" value="Pleckstrin-homology domain (PH domain)/Phosphotyrosine-binding domain (PTB)"/>
    <property type="match status" value="1"/>
</dbReference>
<evidence type="ECO:0000256" key="3">
    <source>
        <dbReference type="ARBA" id="ARBA00022490"/>
    </source>
</evidence>
<dbReference type="InterPro" id="IPR001331">
    <property type="entry name" value="GDS_CDC24_CS"/>
</dbReference>
<dbReference type="SUPFAM" id="SSF50729">
    <property type="entry name" value="PH domain-like"/>
    <property type="match status" value="1"/>
</dbReference>
<proteinExistence type="predicted"/>
<dbReference type="Pfam" id="PF22697">
    <property type="entry name" value="SOS1_NGEF_PH"/>
    <property type="match status" value="1"/>
</dbReference>
<dbReference type="Gene3D" id="1.20.900.10">
    <property type="entry name" value="Dbl homology (DH) domain"/>
    <property type="match status" value="1"/>
</dbReference>
<dbReference type="PROSITE" id="PS50003">
    <property type="entry name" value="PH_DOMAIN"/>
    <property type="match status" value="1"/>
</dbReference>
<feature type="domain" description="SH3" evidence="7">
    <location>
        <begin position="247"/>
        <end position="306"/>
    </location>
</feature>
<dbReference type="CDD" id="cd11828">
    <property type="entry name" value="SH3_ARHGEF9_like"/>
    <property type="match status" value="1"/>
</dbReference>
<dbReference type="CDD" id="cd01224">
    <property type="entry name" value="PH_Collybistin_ASEF"/>
    <property type="match status" value="1"/>
</dbReference>
<evidence type="ECO:0000259" key="8">
    <source>
        <dbReference type="PROSITE" id="PS50003"/>
    </source>
</evidence>
<dbReference type="GO" id="GO:0005737">
    <property type="term" value="C:cytoplasm"/>
    <property type="evidence" value="ECO:0007669"/>
    <property type="project" value="UniProtKB-SubCell"/>
</dbReference>
<dbReference type="PROSITE" id="PS50002">
    <property type="entry name" value="SH3"/>
    <property type="match status" value="1"/>
</dbReference>
<dbReference type="InterPro" id="IPR055251">
    <property type="entry name" value="SOS1_NGEF_PH"/>
</dbReference>
<evidence type="ECO:0000259" key="9">
    <source>
        <dbReference type="PROSITE" id="PS50010"/>
    </source>
</evidence>
<evidence type="ECO:0008006" key="12">
    <source>
        <dbReference type="Google" id="ProtNLM"/>
    </source>
</evidence>
<dbReference type="Proteomes" id="UP001283361">
    <property type="component" value="Unassembled WGS sequence"/>
</dbReference>
<accession>A0AAE0Z716</accession>
<feature type="region of interest" description="Disordered" evidence="6">
    <location>
        <begin position="873"/>
        <end position="902"/>
    </location>
</feature>
<keyword evidence="4" id="KW-0344">Guanine-nucleotide releasing factor</keyword>
<dbReference type="GO" id="GO:0005085">
    <property type="term" value="F:guanyl-nucleotide exchange factor activity"/>
    <property type="evidence" value="ECO:0007669"/>
    <property type="project" value="UniProtKB-KW"/>
</dbReference>
<dbReference type="SMART" id="SM00233">
    <property type="entry name" value="PH"/>
    <property type="match status" value="1"/>
</dbReference>
<dbReference type="PANTHER" id="PTHR47544">
    <property type="entry name" value="RHO GUANINE NUCLEOTIDE EXCHANGE FACTOR 4"/>
    <property type="match status" value="1"/>
</dbReference>
<evidence type="ECO:0000313" key="11">
    <source>
        <dbReference type="Proteomes" id="UP001283361"/>
    </source>
</evidence>
<evidence type="ECO:0000256" key="6">
    <source>
        <dbReference type="SAM" id="MobiDB-lite"/>
    </source>
</evidence>
<reference evidence="10" key="1">
    <citation type="journal article" date="2023" name="G3 (Bethesda)">
        <title>A reference genome for the long-term kleptoplast-retaining sea slug Elysia crispata morphotype clarki.</title>
        <authorList>
            <person name="Eastman K.E."/>
            <person name="Pendleton A.L."/>
            <person name="Shaikh M.A."/>
            <person name="Suttiyut T."/>
            <person name="Ogas R."/>
            <person name="Tomko P."/>
            <person name="Gavelis G."/>
            <person name="Widhalm J.R."/>
            <person name="Wisecaver J.H."/>
        </authorList>
    </citation>
    <scope>NUCLEOTIDE SEQUENCE</scope>
    <source>
        <strain evidence="10">ECLA1</strain>
    </source>
</reference>
<keyword evidence="11" id="KW-1185">Reference proteome</keyword>
<keyword evidence="3" id="KW-0963">Cytoplasm</keyword>
<evidence type="ECO:0000256" key="2">
    <source>
        <dbReference type="ARBA" id="ARBA00022443"/>
    </source>
</evidence>
<dbReference type="InterPro" id="IPR036028">
    <property type="entry name" value="SH3-like_dom_sf"/>
</dbReference>
<evidence type="ECO:0000256" key="1">
    <source>
        <dbReference type="ARBA" id="ARBA00004496"/>
    </source>
</evidence>
<dbReference type="SUPFAM" id="SSF48065">
    <property type="entry name" value="DBL homology domain (DH-domain)"/>
    <property type="match status" value="1"/>
</dbReference>
<comment type="caution">
    <text evidence="10">The sequence shown here is derived from an EMBL/GenBank/DDBJ whole genome shotgun (WGS) entry which is preliminary data.</text>
</comment>
<protein>
    <recommendedName>
        <fullName evidence="12">Rho guanine nucleotide exchange factor 4</fullName>
    </recommendedName>
</protein>
<dbReference type="Gene3D" id="2.30.30.40">
    <property type="entry name" value="SH3 Domains"/>
    <property type="match status" value="1"/>
</dbReference>
<evidence type="ECO:0000259" key="7">
    <source>
        <dbReference type="PROSITE" id="PS50002"/>
    </source>
</evidence>
<dbReference type="InterPro" id="IPR011993">
    <property type="entry name" value="PH-like_dom_sf"/>
</dbReference>
<feature type="compositionally biased region" description="Low complexity" evidence="6">
    <location>
        <begin position="90"/>
        <end position="99"/>
    </location>
</feature>
<keyword evidence="2 5" id="KW-0728">SH3 domain</keyword>
<dbReference type="InterPro" id="IPR000219">
    <property type="entry name" value="DH_dom"/>
</dbReference>
<dbReference type="CDD" id="cd00160">
    <property type="entry name" value="RhoGEF"/>
    <property type="match status" value="1"/>
</dbReference>
<dbReference type="PROSITE" id="PS00741">
    <property type="entry name" value="DH_1"/>
    <property type="match status" value="1"/>
</dbReference>
<dbReference type="InterPro" id="IPR035899">
    <property type="entry name" value="DBL_dom_sf"/>
</dbReference>
<dbReference type="AlphaFoldDB" id="A0AAE0Z716"/>